<dbReference type="AlphaFoldDB" id="A0ABD0UVH4"/>
<sequence>MDQKERTYQASQPHQRLLRIRIPASHLDGRTRKPQVPKVLERVQDLQGLFGDTVTSPYQLMKDLPLNGRLMFVDGACQGIEDPIYVVIDRVIDLKINVKEGRPENIYSSLKVEHESMIMLQISHAWGNNELGRERVLSEQAKEEARELKKDGYLRNQQAPVVIITADHNRFGRRSV</sequence>
<dbReference type="Proteomes" id="UP001552299">
    <property type="component" value="Unassembled WGS sequence"/>
</dbReference>
<gene>
    <name evidence="1" type="ORF">M5K25_014059</name>
</gene>
<evidence type="ECO:0000313" key="1">
    <source>
        <dbReference type="EMBL" id="KAL0916538.1"/>
    </source>
</evidence>
<proteinExistence type="predicted"/>
<evidence type="ECO:0000313" key="2">
    <source>
        <dbReference type="Proteomes" id="UP001552299"/>
    </source>
</evidence>
<comment type="caution">
    <text evidence="1">The sequence shown here is derived from an EMBL/GenBank/DDBJ whole genome shotgun (WGS) entry which is preliminary data.</text>
</comment>
<organism evidence="1 2">
    <name type="scientific">Dendrobium thyrsiflorum</name>
    <name type="common">Pinecone-like raceme dendrobium</name>
    <name type="synonym">Orchid</name>
    <dbReference type="NCBI Taxonomy" id="117978"/>
    <lineage>
        <taxon>Eukaryota</taxon>
        <taxon>Viridiplantae</taxon>
        <taxon>Streptophyta</taxon>
        <taxon>Embryophyta</taxon>
        <taxon>Tracheophyta</taxon>
        <taxon>Spermatophyta</taxon>
        <taxon>Magnoliopsida</taxon>
        <taxon>Liliopsida</taxon>
        <taxon>Asparagales</taxon>
        <taxon>Orchidaceae</taxon>
        <taxon>Epidendroideae</taxon>
        <taxon>Malaxideae</taxon>
        <taxon>Dendrobiinae</taxon>
        <taxon>Dendrobium</taxon>
    </lineage>
</organism>
<keyword evidence="2" id="KW-1185">Reference proteome</keyword>
<dbReference type="EMBL" id="JANQDX010000011">
    <property type="protein sequence ID" value="KAL0916538.1"/>
    <property type="molecule type" value="Genomic_DNA"/>
</dbReference>
<name>A0ABD0UVH4_DENTH</name>
<reference evidence="1 2" key="1">
    <citation type="journal article" date="2024" name="Plant Biotechnol. J.">
        <title>Dendrobium thyrsiflorum genome and its molecular insights into genes involved in important horticultural traits.</title>
        <authorList>
            <person name="Chen B."/>
            <person name="Wang J.Y."/>
            <person name="Zheng P.J."/>
            <person name="Li K.L."/>
            <person name="Liang Y.M."/>
            <person name="Chen X.F."/>
            <person name="Zhang C."/>
            <person name="Zhao X."/>
            <person name="He X."/>
            <person name="Zhang G.Q."/>
            <person name="Liu Z.J."/>
            <person name="Xu Q."/>
        </authorList>
    </citation>
    <scope>NUCLEOTIDE SEQUENCE [LARGE SCALE GENOMIC DNA]</scope>
    <source>
        <strain evidence="1">GZMU011</strain>
    </source>
</reference>
<accession>A0ABD0UVH4</accession>
<protein>
    <submittedName>
        <fullName evidence="1">Uncharacterized protein</fullName>
    </submittedName>
</protein>